<reference evidence="2" key="1">
    <citation type="submission" date="2017-08" db="EMBL/GenBank/DDBJ databases">
        <title>A dynamic microbial community with high functional redundancy inhabits the cold, oxic subseafloor aquifer.</title>
        <authorList>
            <person name="Tully B.J."/>
            <person name="Wheat C.G."/>
            <person name="Glazer B.T."/>
            <person name="Huber J.A."/>
        </authorList>
    </citation>
    <scope>NUCLEOTIDE SEQUENCE [LARGE SCALE GENOMIC DNA]</scope>
</reference>
<dbReference type="PROSITE" id="PS51257">
    <property type="entry name" value="PROKAR_LIPOPROTEIN"/>
    <property type="match status" value="1"/>
</dbReference>
<accession>A0A2A4SYR7</accession>
<comment type="caution">
    <text evidence="1">The sequence shown here is derived from an EMBL/GenBank/DDBJ whole genome shotgun (WGS) entry which is preliminary data.</text>
</comment>
<organism evidence="1 2">
    <name type="scientific">SAR324 cluster bacterium</name>
    <dbReference type="NCBI Taxonomy" id="2024889"/>
    <lineage>
        <taxon>Bacteria</taxon>
        <taxon>Deltaproteobacteria</taxon>
        <taxon>SAR324 cluster</taxon>
    </lineage>
</organism>
<protein>
    <recommendedName>
        <fullName evidence="3">FlgO domain-containing protein</fullName>
    </recommendedName>
</protein>
<proteinExistence type="predicted"/>
<dbReference type="Proteomes" id="UP000218113">
    <property type="component" value="Unassembled WGS sequence"/>
</dbReference>
<dbReference type="AlphaFoldDB" id="A0A2A4SYR7"/>
<gene>
    <name evidence="1" type="ORF">COB67_10075</name>
</gene>
<dbReference type="EMBL" id="NVSR01000093">
    <property type="protein sequence ID" value="PCI26408.1"/>
    <property type="molecule type" value="Genomic_DNA"/>
</dbReference>
<evidence type="ECO:0000313" key="1">
    <source>
        <dbReference type="EMBL" id="PCI26408.1"/>
    </source>
</evidence>
<sequence length="435" mass="49403">MWLQQKSLSFLVIFIAIFSFISCSSTAPKLKEERKYYPLDDGLKKLAQDISQGISTGMRSGGLPAIPDIAVLDIREKTTDRNLEFSSYLSSKLLNLTSAQASQTNSSIRFIEQQKIRNALAKQPEGQRMDSSEFATLVESNLVIKGQFFQENEETLIVQVEIFNPKEGVVYKTIEIGLLVSSIPKQLSQSFPFFVNQAFDDLYKNLSITKVENMPSLVNKSWNKYYMPTQRKALRESITSSIFSDIEGLVVDDGMARERLSTVDKIKGEKQHIALYLQGSFRIQILDYDYPLTPEQKNRIKESLDYIKTIEAMLTAGIEVTLSFIAKTDDNEPLDFECSGDMELKITIGKSNFYYDVASCVEEAERQVMTWLEPFKLNSKNVPIIVIEENMLGDETVKAHLQVSPETLLNIYHQGSDEISLSSSPHYLVRFSKYN</sequence>
<evidence type="ECO:0000313" key="2">
    <source>
        <dbReference type="Proteomes" id="UP000218113"/>
    </source>
</evidence>
<name>A0A2A4SYR7_9DELT</name>
<evidence type="ECO:0008006" key="3">
    <source>
        <dbReference type="Google" id="ProtNLM"/>
    </source>
</evidence>